<dbReference type="Pfam" id="PF05002">
    <property type="entry name" value="SGS"/>
    <property type="match status" value="1"/>
</dbReference>
<evidence type="ECO:0000313" key="11">
    <source>
        <dbReference type="Proteomes" id="UP001374584"/>
    </source>
</evidence>
<evidence type="ECO:0000256" key="1">
    <source>
        <dbReference type="ARBA" id="ARBA00008509"/>
    </source>
</evidence>
<comment type="similarity">
    <text evidence="1">Belongs to the SGT1 family.</text>
</comment>
<dbReference type="InterPro" id="IPR044563">
    <property type="entry name" value="Sgt1-like"/>
</dbReference>
<gene>
    <name evidence="10" type="ORF">VNO80_08720</name>
</gene>
<accession>A0AAN9RHN0</accession>
<keyword evidence="2" id="KW-0677">Repeat</keyword>
<evidence type="ECO:0000256" key="4">
    <source>
        <dbReference type="ARBA" id="ARBA00069423"/>
    </source>
</evidence>
<keyword evidence="3 6" id="KW-0802">TPR repeat</keyword>
<protein>
    <recommendedName>
        <fullName evidence="4">Protein SGT1 homolog</fullName>
    </recommendedName>
    <alternativeName>
        <fullName evidence="5">Suppressor of G2 allele of SKP1 homolog</fullName>
    </alternativeName>
</protein>
<dbReference type="PANTHER" id="PTHR45862">
    <property type="entry name" value="PROTEIN SGT1 HOMOLOG"/>
    <property type="match status" value="1"/>
</dbReference>
<evidence type="ECO:0000256" key="6">
    <source>
        <dbReference type="PROSITE-ProRule" id="PRU00339"/>
    </source>
</evidence>
<dbReference type="GO" id="GO:0006950">
    <property type="term" value="P:response to stress"/>
    <property type="evidence" value="ECO:0007669"/>
    <property type="project" value="UniProtKB-ARBA"/>
</dbReference>
<dbReference type="AlphaFoldDB" id="A0AAN9RHN0"/>
<feature type="region of interest" description="Disordered" evidence="7">
    <location>
        <begin position="1"/>
        <end position="57"/>
    </location>
</feature>
<dbReference type="EMBL" id="JAYMYR010000004">
    <property type="protein sequence ID" value="KAK7366723.1"/>
    <property type="molecule type" value="Genomic_DNA"/>
</dbReference>
<dbReference type="Gene3D" id="1.25.40.10">
    <property type="entry name" value="Tetratricopeptide repeat domain"/>
    <property type="match status" value="1"/>
</dbReference>
<proteinExistence type="inferred from homology"/>
<organism evidence="10 11">
    <name type="scientific">Phaseolus coccineus</name>
    <name type="common">Scarlet runner bean</name>
    <name type="synonym">Phaseolus multiflorus</name>
    <dbReference type="NCBI Taxonomy" id="3886"/>
    <lineage>
        <taxon>Eukaryota</taxon>
        <taxon>Viridiplantae</taxon>
        <taxon>Streptophyta</taxon>
        <taxon>Embryophyta</taxon>
        <taxon>Tracheophyta</taxon>
        <taxon>Spermatophyta</taxon>
        <taxon>Magnoliopsida</taxon>
        <taxon>eudicotyledons</taxon>
        <taxon>Gunneridae</taxon>
        <taxon>Pentapetalae</taxon>
        <taxon>rosids</taxon>
        <taxon>fabids</taxon>
        <taxon>Fabales</taxon>
        <taxon>Fabaceae</taxon>
        <taxon>Papilionoideae</taxon>
        <taxon>50 kb inversion clade</taxon>
        <taxon>NPAAA clade</taxon>
        <taxon>indigoferoid/millettioid clade</taxon>
        <taxon>Phaseoleae</taxon>
        <taxon>Phaseolus</taxon>
    </lineage>
</organism>
<evidence type="ECO:0000259" key="8">
    <source>
        <dbReference type="PROSITE" id="PS51048"/>
    </source>
</evidence>
<feature type="domain" description="CS" evidence="9">
    <location>
        <begin position="244"/>
        <end position="333"/>
    </location>
</feature>
<dbReference type="InterPro" id="IPR011990">
    <property type="entry name" value="TPR-like_helical_dom_sf"/>
</dbReference>
<dbReference type="InterPro" id="IPR007699">
    <property type="entry name" value="SGS_dom"/>
</dbReference>
<dbReference type="PROSITE" id="PS50005">
    <property type="entry name" value="TPR"/>
    <property type="match status" value="2"/>
</dbReference>
<dbReference type="InterPro" id="IPR007052">
    <property type="entry name" value="CS_dom"/>
</dbReference>
<dbReference type="SUPFAM" id="SSF49764">
    <property type="entry name" value="HSP20-like chaperones"/>
    <property type="match status" value="1"/>
</dbReference>
<dbReference type="PROSITE" id="PS51203">
    <property type="entry name" value="CS"/>
    <property type="match status" value="1"/>
</dbReference>
<dbReference type="Pfam" id="PF04969">
    <property type="entry name" value="CS"/>
    <property type="match status" value="1"/>
</dbReference>
<reference evidence="10 11" key="1">
    <citation type="submission" date="2024-01" db="EMBL/GenBank/DDBJ databases">
        <title>The genomes of 5 underutilized Papilionoideae crops provide insights into root nodulation and disease resistanc.</title>
        <authorList>
            <person name="Jiang F."/>
        </authorList>
    </citation>
    <scope>NUCLEOTIDE SEQUENCE [LARGE SCALE GENOMIC DNA]</scope>
    <source>
        <strain evidence="10">JINMINGXINNONG_FW02</strain>
        <tissue evidence="10">Leaves</tissue>
    </source>
</reference>
<dbReference type="InterPro" id="IPR008978">
    <property type="entry name" value="HSP20-like_chaperone"/>
</dbReference>
<dbReference type="FunFam" id="1.25.40.10:FF:000778">
    <property type="entry name" value="Protein SGT1 homolog"/>
    <property type="match status" value="1"/>
</dbReference>
<feature type="region of interest" description="Disordered" evidence="7">
    <location>
        <begin position="425"/>
        <end position="445"/>
    </location>
</feature>
<dbReference type="InterPro" id="IPR019734">
    <property type="entry name" value="TPR_rpt"/>
</dbReference>
<feature type="repeat" description="TPR" evidence="6">
    <location>
        <begin position="84"/>
        <end position="117"/>
    </location>
</feature>
<comment type="caution">
    <text evidence="10">The sequence shown here is derived from an EMBL/GenBank/DDBJ whole genome shotgun (WGS) entry which is preliminary data.</text>
</comment>
<dbReference type="PROSITE" id="PS51048">
    <property type="entry name" value="SGS"/>
    <property type="match status" value="1"/>
</dbReference>
<dbReference type="SUPFAM" id="SSF48452">
    <property type="entry name" value="TPR-like"/>
    <property type="match status" value="1"/>
</dbReference>
<evidence type="ECO:0000313" key="10">
    <source>
        <dbReference type="EMBL" id="KAK7366723.1"/>
    </source>
</evidence>
<evidence type="ECO:0000259" key="9">
    <source>
        <dbReference type="PROSITE" id="PS51203"/>
    </source>
</evidence>
<evidence type="ECO:0000256" key="3">
    <source>
        <dbReference type="ARBA" id="ARBA00022803"/>
    </source>
</evidence>
<sequence length="445" mass="50243">MCWPTVTCSPNQGPNGSLPAHKWNRKPQLNKILKSKKQNNKKWEKGGRSKARNEEKGLEHCLLRNNTAERASTTTQRSHEIGMAKELEKKAKEAFFDDDFALAVDFYSEAIQLDPNDAHLFADRAQAHIKLNAFTEAVSDANKAIQLNPSLSKAYLRKGTACMKLEEYHTAKVALQNGAALAQDDLRFSKLIQECDRYISEESNGLINTESSNGSHLSNTNDGVTKEAEGDSLESQFNEVTINTPKYRHEYYQKPQEVVVTIFAKGISAKDLVVDFGEQILSVTIDVPGQDAYHFQPRLFGKIIPNNCRVVVLPTKIEIRLAKAEAINWTSLEYSKDTLPPKINMPIVQSERPSYPSSKPRARDWDKLEAQVKKEEKEEKLDGDAALNKLFRDIYQNADEDMRRAMSKSFLESNGTVLSTDWKEVGSKKVEGSPPDGMELKKWEY</sequence>
<keyword evidence="11" id="KW-1185">Reference proteome</keyword>
<feature type="repeat" description="TPR" evidence="6">
    <location>
        <begin position="118"/>
        <end position="151"/>
    </location>
</feature>
<feature type="compositionally biased region" description="Polar residues" evidence="7">
    <location>
        <begin position="1"/>
        <end position="15"/>
    </location>
</feature>
<feature type="compositionally biased region" description="Polar residues" evidence="7">
    <location>
        <begin position="207"/>
        <end position="223"/>
    </location>
</feature>
<feature type="region of interest" description="Disordered" evidence="7">
    <location>
        <begin position="207"/>
        <end position="235"/>
    </location>
</feature>
<name>A0AAN9RHN0_PHACN</name>
<dbReference type="Proteomes" id="UP001374584">
    <property type="component" value="Unassembled WGS sequence"/>
</dbReference>
<feature type="compositionally biased region" description="Basic and acidic residues" evidence="7">
    <location>
        <begin position="41"/>
        <end position="57"/>
    </location>
</feature>
<dbReference type="Gene3D" id="2.60.40.790">
    <property type="match status" value="1"/>
</dbReference>
<evidence type="ECO:0000256" key="2">
    <source>
        <dbReference type="ARBA" id="ARBA00022737"/>
    </source>
</evidence>
<evidence type="ECO:0000256" key="7">
    <source>
        <dbReference type="SAM" id="MobiDB-lite"/>
    </source>
</evidence>
<dbReference type="SMART" id="SM00028">
    <property type="entry name" value="TPR"/>
    <property type="match status" value="3"/>
</dbReference>
<dbReference type="FunFam" id="2.60.40.790:FF:000041">
    <property type="entry name" value="Protein SGT1 homolog A"/>
    <property type="match status" value="1"/>
</dbReference>
<dbReference type="CDD" id="cd06466">
    <property type="entry name" value="p23_CS_SGT1_like"/>
    <property type="match status" value="1"/>
</dbReference>
<feature type="domain" description="SGS" evidence="8">
    <location>
        <begin position="354"/>
        <end position="445"/>
    </location>
</feature>
<dbReference type="Pfam" id="PF13181">
    <property type="entry name" value="TPR_8"/>
    <property type="match status" value="1"/>
</dbReference>
<evidence type="ECO:0000256" key="5">
    <source>
        <dbReference type="ARBA" id="ARBA00075471"/>
    </source>
</evidence>
<dbReference type="GO" id="GO:0051087">
    <property type="term" value="F:protein-folding chaperone binding"/>
    <property type="evidence" value="ECO:0007669"/>
    <property type="project" value="InterPro"/>
</dbReference>